<evidence type="ECO:0000313" key="4">
    <source>
        <dbReference type="Proteomes" id="UP000828390"/>
    </source>
</evidence>
<protein>
    <recommendedName>
        <fullName evidence="2">PARP catalytic domain-containing protein</fullName>
    </recommendedName>
</protein>
<keyword evidence="4" id="KW-1185">Reference proteome</keyword>
<organism evidence="3 4">
    <name type="scientific">Dreissena polymorpha</name>
    <name type="common">Zebra mussel</name>
    <name type="synonym">Mytilus polymorpha</name>
    <dbReference type="NCBI Taxonomy" id="45954"/>
    <lineage>
        <taxon>Eukaryota</taxon>
        <taxon>Metazoa</taxon>
        <taxon>Spiralia</taxon>
        <taxon>Lophotrochozoa</taxon>
        <taxon>Mollusca</taxon>
        <taxon>Bivalvia</taxon>
        <taxon>Autobranchia</taxon>
        <taxon>Heteroconchia</taxon>
        <taxon>Euheterodonta</taxon>
        <taxon>Imparidentia</taxon>
        <taxon>Neoheterodontei</taxon>
        <taxon>Myida</taxon>
        <taxon>Dreissenoidea</taxon>
        <taxon>Dreissenidae</taxon>
        <taxon>Dreissena</taxon>
    </lineage>
</organism>
<dbReference type="AlphaFoldDB" id="A0A9D4KDV2"/>
<dbReference type="Proteomes" id="UP000828390">
    <property type="component" value="Unassembled WGS sequence"/>
</dbReference>
<feature type="domain" description="PARP catalytic" evidence="2">
    <location>
        <begin position="1"/>
        <end position="62"/>
    </location>
</feature>
<proteinExistence type="predicted"/>
<dbReference type="PROSITE" id="PS51059">
    <property type="entry name" value="PARP_CATALYTIC"/>
    <property type="match status" value="1"/>
</dbReference>
<reference evidence="3" key="1">
    <citation type="journal article" date="2019" name="bioRxiv">
        <title>The Genome of the Zebra Mussel, Dreissena polymorpha: A Resource for Invasive Species Research.</title>
        <authorList>
            <person name="McCartney M.A."/>
            <person name="Auch B."/>
            <person name="Kono T."/>
            <person name="Mallez S."/>
            <person name="Zhang Y."/>
            <person name="Obille A."/>
            <person name="Becker A."/>
            <person name="Abrahante J.E."/>
            <person name="Garbe J."/>
            <person name="Badalamenti J.P."/>
            <person name="Herman A."/>
            <person name="Mangelson H."/>
            <person name="Liachko I."/>
            <person name="Sullivan S."/>
            <person name="Sone E.D."/>
            <person name="Koren S."/>
            <person name="Silverstein K.A.T."/>
            <person name="Beckman K.B."/>
            <person name="Gohl D.M."/>
        </authorList>
    </citation>
    <scope>NUCLEOTIDE SEQUENCE</scope>
    <source>
        <strain evidence="3">Duluth1</strain>
        <tissue evidence="3">Whole animal</tissue>
    </source>
</reference>
<evidence type="ECO:0000259" key="2">
    <source>
        <dbReference type="PROSITE" id="PS51059"/>
    </source>
</evidence>
<dbReference type="EMBL" id="JAIWYP010000004">
    <property type="protein sequence ID" value="KAH3837723.1"/>
    <property type="molecule type" value="Genomic_DNA"/>
</dbReference>
<evidence type="ECO:0000313" key="3">
    <source>
        <dbReference type="EMBL" id="KAH3837723.1"/>
    </source>
</evidence>
<reference evidence="3" key="2">
    <citation type="submission" date="2020-11" db="EMBL/GenBank/DDBJ databases">
        <authorList>
            <person name="McCartney M.A."/>
            <person name="Auch B."/>
            <person name="Kono T."/>
            <person name="Mallez S."/>
            <person name="Becker A."/>
            <person name="Gohl D.M."/>
            <person name="Silverstein K.A.T."/>
            <person name="Koren S."/>
            <person name="Bechman K.B."/>
            <person name="Herman A."/>
            <person name="Abrahante J.E."/>
            <person name="Garbe J."/>
        </authorList>
    </citation>
    <scope>NUCLEOTIDE SEQUENCE</scope>
    <source>
        <strain evidence="3">Duluth1</strain>
        <tissue evidence="3">Whole animal</tissue>
    </source>
</reference>
<feature type="region of interest" description="Disordered" evidence="1">
    <location>
        <begin position="1"/>
        <end position="26"/>
    </location>
</feature>
<accession>A0A9D4KDV2</accession>
<gene>
    <name evidence="3" type="ORF">DPMN_111124</name>
</gene>
<feature type="compositionally biased region" description="Low complexity" evidence="1">
    <location>
        <begin position="1"/>
        <end position="21"/>
    </location>
</feature>
<evidence type="ECO:0000256" key="1">
    <source>
        <dbReference type="SAM" id="MobiDB-lite"/>
    </source>
</evidence>
<comment type="caution">
    <text evidence="3">The sequence shown here is derived from an EMBL/GenBank/DDBJ whole genome shotgun (WGS) entry which is preliminary data.</text>
</comment>
<dbReference type="GO" id="GO:0003950">
    <property type="term" value="F:NAD+ poly-ADP-ribosyltransferase activity"/>
    <property type="evidence" value="ECO:0007669"/>
    <property type="project" value="InterPro"/>
</dbReference>
<name>A0A9D4KDV2_DREPO</name>
<dbReference type="InterPro" id="IPR012317">
    <property type="entry name" value="Poly(ADP-ribose)pol_cat_dom"/>
</dbReference>
<sequence length="62" mass="7290">MDQTLSEATEHTSSSETAENTSRYKHFANQVLRTHEGRDPLRNQAIEDYQILTILQIYRPKR</sequence>